<feature type="transmembrane region" description="Helical" evidence="8">
    <location>
        <begin position="69"/>
        <end position="91"/>
    </location>
</feature>
<evidence type="ECO:0000256" key="8">
    <source>
        <dbReference type="SAM" id="Phobius"/>
    </source>
</evidence>
<feature type="transmembrane region" description="Helical" evidence="8">
    <location>
        <begin position="181"/>
        <end position="203"/>
    </location>
</feature>
<dbReference type="Pfam" id="PF03845">
    <property type="entry name" value="Spore_permease"/>
    <property type="match status" value="1"/>
</dbReference>
<evidence type="ECO:0000256" key="3">
    <source>
        <dbReference type="ARBA" id="ARBA00022448"/>
    </source>
</evidence>
<keyword evidence="5 8" id="KW-0812">Transmembrane</keyword>
<sequence length="225" mass="25775">MISQLLALLLYKPIELIDWYHFLPMFQSSPIELLKGAKATTFTVLGFEMLFFLYPFIGDKEKLKRPVFLGILYTTFIVLLVTCIAIGYYSLENLPYVEWSVLTLYKSISFPFIERLDYIVIMMWIMVVIPANVFLMWCMSHGVQRLFGLNEKVAMYGIALVTLGIVSFVKSDAAVLESTNWIAKIGFWIAFVYPFVLLPCVYLKKIHPKKRSSKKKGNGGGHDDA</sequence>
<evidence type="ECO:0000256" key="4">
    <source>
        <dbReference type="ARBA" id="ARBA00022544"/>
    </source>
</evidence>
<dbReference type="InterPro" id="IPR004761">
    <property type="entry name" value="Spore_GerAB"/>
</dbReference>
<keyword evidence="10" id="KW-1185">Reference proteome</keyword>
<comment type="similarity">
    <text evidence="2">Belongs to the amino acid-polyamine-organocation (APC) superfamily. Spore germination protein (SGP) (TC 2.A.3.9) family.</text>
</comment>
<feature type="transmembrane region" description="Helical" evidence="8">
    <location>
        <begin position="118"/>
        <end position="141"/>
    </location>
</feature>
<keyword evidence="3" id="KW-0813">Transport</keyword>
<evidence type="ECO:0000256" key="1">
    <source>
        <dbReference type="ARBA" id="ARBA00004141"/>
    </source>
</evidence>
<gene>
    <name evidence="9" type="ORF">RWE15_17995</name>
</gene>
<evidence type="ECO:0000313" key="10">
    <source>
        <dbReference type="Proteomes" id="UP001281447"/>
    </source>
</evidence>
<dbReference type="Proteomes" id="UP001281447">
    <property type="component" value="Unassembled WGS sequence"/>
</dbReference>
<dbReference type="PANTHER" id="PTHR34975">
    <property type="entry name" value="SPORE GERMINATION PROTEIN A2"/>
    <property type="match status" value="1"/>
</dbReference>
<comment type="subcellular location">
    <subcellularLocation>
        <location evidence="1">Membrane</location>
        <topology evidence="1">Multi-pass membrane protein</topology>
    </subcellularLocation>
</comment>
<comment type="caution">
    <text evidence="9">The sequence shown here is derived from an EMBL/GenBank/DDBJ whole genome shotgun (WGS) entry which is preliminary data.</text>
</comment>
<organism evidence="9 10">
    <name type="scientific">Tigheibacillus halophilus</name>
    <dbReference type="NCBI Taxonomy" id="361280"/>
    <lineage>
        <taxon>Bacteria</taxon>
        <taxon>Bacillati</taxon>
        <taxon>Bacillota</taxon>
        <taxon>Bacilli</taxon>
        <taxon>Bacillales</taxon>
        <taxon>Bacillaceae</taxon>
        <taxon>Tigheibacillus</taxon>
    </lineage>
</organism>
<feature type="transmembrane region" description="Helical" evidence="8">
    <location>
        <begin position="40"/>
        <end position="57"/>
    </location>
</feature>
<evidence type="ECO:0000256" key="7">
    <source>
        <dbReference type="ARBA" id="ARBA00023136"/>
    </source>
</evidence>
<accession>A0ABU5C9A9</accession>
<keyword evidence="4" id="KW-0309">Germination</keyword>
<dbReference type="PANTHER" id="PTHR34975:SF2">
    <property type="entry name" value="SPORE GERMINATION PROTEIN A2"/>
    <property type="match status" value="1"/>
</dbReference>
<keyword evidence="6 8" id="KW-1133">Transmembrane helix</keyword>
<evidence type="ECO:0000256" key="5">
    <source>
        <dbReference type="ARBA" id="ARBA00022692"/>
    </source>
</evidence>
<reference evidence="9 10" key="1">
    <citation type="submission" date="2023-10" db="EMBL/GenBank/DDBJ databases">
        <title>Virgibacillus halophilus 5B73C genome.</title>
        <authorList>
            <person name="Miliotis G."/>
            <person name="Sengupta P."/>
            <person name="Hameed A."/>
            <person name="Chuvochina M."/>
            <person name="Mcdonagh F."/>
            <person name="Simpson A.C."/>
            <person name="Singh N.K."/>
            <person name="Rekha P.D."/>
            <person name="Raman K."/>
            <person name="Hugenholtz P."/>
            <person name="Venkateswaran K."/>
        </authorList>
    </citation>
    <scope>NUCLEOTIDE SEQUENCE [LARGE SCALE GENOMIC DNA]</scope>
    <source>
        <strain evidence="9 10">5B73C</strain>
    </source>
</reference>
<evidence type="ECO:0000256" key="6">
    <source>
        <dbReference type="ARBA" id="ARBA00022989"/>
    </source>
</evidence>
<proteinExistence type="inferred from homology"/>
<keyword evidence="7 8" id="KW-0472">Membrane</keyword>
<evidence type="ECO:0000256" key="2">
    <source>
        <dbReference type="ARBA" id="ARBA00007998"/>
    </source>
</evidence>
<feature type="transmembrane region" description="Helical" evidence="8">
    <location>
        <begin position="153"/>
        <end position="169"/>
    </location>
</feature>
<protein>
    <submittedName>
        <fullName evidence="9">GerAB/ArcD/ProY family transporter</fullName>
    </submittedName>
</protein>
<name>A0ABU5C9A9_9BACI</name>
<evidence type="ECO:0000313" key="9">
    <source>
        <dbReference type="EMBL" id="MDY0395927.1"/>
    </source>
</evidence>
<dbReference type="EMBL" id="JAWDIP010000004">
    <property type="protein sequence ID" value="MDY0395927.1"/>
    <property type="molecule type" value="Genomic_DNA"/>
</dbReference>